<dbReference type="Pfam" id="PF00128">
    <property type="entry name" value="Alpha-amylase"/>
    <property type="match status" value="1"/>
</dbReference>
<dbReference type="GO" id="GO:0004556">
    <property type="term" value="F:alpha-amylase activity"/>
    <property type="evidence" value="ECO:0007669"/>
    <property type="project" value="TreeGrafter"/>
</dbReference>
<evidence type="ECO:0000259" key="4">
    <source>
        <dbReference type="SMART" id="SM00642"/>
    </source>
</evidence>
<dbReference type="Gene3D" id="3.90.400.10">
    <property type="entry name" value="Oligo-1,6-glucosidase, Domain 2"/>
    <property type="match status" value="1"/>
</dbReference>
<comment type="similarity">
    <text evidence="1">Belongs to the glycosyl hydrolase 13 family.</text>
</comment>
<dbReference type="Proteomes" id="UP000015527">
    <property type="component" value="Unassembled WGS sequence"/>
</dbReference>
<keyword evidence="2" id="KW-0378">Hydrolase</keyword>
<dbReference type="PATRIC" id="fig|1096930.3.peg.15"/>
<keyword evidence="3" id="KW-0326">Glycosidase</keyword>
<dbReference type="InterPro" id="IPR017853">
    <property type="entry name" value="GH"/>
</dbReference>
<dbReference type="FunFam" id="3.90.400.10:FF:000002">
    <property type="entry name" value="Sucrose isomerase"/>
    <property type="match status" value="1"/>
</dbReference>
<dbReference type="eggNOG" id="COG0366">
    <property type="taxonomic scope" value="Bacteria"/>
</dbReference>
<dbReference type="InterPro" id="IPR045857">
    <property type="entry name" value="O16G_dom_2"/>
</dbReference>
<evidence type="ECO:0000313" key="5">
    <source>
        <dbReference type="EMBL" id="EQB19717.1"/>
    </source>
</evidence>
<comment type="caution">
    <text evidence="5">The sequence shown here is derived from an EMBL/GenBank/DDBJ whole genome shotgun (WGS) entry which is preliminary data.</text>
</comment>
<organism evidence="5 6">
    <name type="scientific">Novosphingobium lindaniclasticum LE124</name>
    <dbReference type="NCBI Taxonomy" id="1096930"/>
    <lineage>
        <taxon>Bacteria</taxon>
        <taxon>Pseudomonadati</taxon>
        <taxon>Pseudomonadota</taxon>
        <taxon>Alphaproteobacteria</taxon>
        <taxon>Sphingomonadales</taxon>
        <taxon>Sphingomonadaceae</taxon>
        <taxon>Novosphingobium</taxon>
    </lineage>
</organism>
<reference evidence="5 6" key="1">
    <citation type="journal article" date="2013" name="Genome Announc.">
        <title>Genome Sequence of Novosphingobium lindaniclasticum LE124T, Isolated from a Hexachlorocyclohexane Dumpsite.</title>
        <authorList>
            <person name="Saxena A."/>
            <person name="Nayyar N."/>
            <person name="Sangwan N."/>
            <person name="Kumari R."/>
            <person name="Khurana J.P."/>
            <person name="Lal R."/>
        </authorList>
    </citation>
    <scope>NUCLEOTIDE SEQUENCE [LARGE SCALE GENOMIC DNA]</scope>
    <source>
        <strain evidence="5 6">LE124</strain>
    </source>
</reference>
<protein>
    <recommendedName>
        <fullName evidence="4">Glycosyl hydrolase family 13 catalytic domain-containing protein</fullName>
    </recommendedName>
</protein>
<dbReference type="InterPro" id="IPR013780">
    <property type="entry name" value="Glyco_hydro_b"/>
</dbReference>
<proteinExistence type="inferred from homology"/>
<evidence type="ECO:0000313" key="6">
    <source>
        <dbReference type="Proteomes" id="UP000015527"/>
    </source>
</evidence>
<gene>
    <name evidence="5" type="ORF">L284_00080</name>
</gene>
<dbReference type="AlphaFoldDB" id="T0I317"/>
<evidence type="ECO:0000256" key="1">
    <source>
        <dbReference type="ARBA" id="ARBA00008061"/>
    </source>
</evidence>
<dbReference type="InterPro" id="IPR022567">
    <property type="entry name" value="DUF3459"/>
</dbReference>
<dbReference type="EMBL" id="ATHL01000001">
    <property type="protein sequence ID" value="EQB19717.1"/>
    <property type="molecule type" value="Genomic_DNA"/>
</dbReference>
<sequence>MGTLLVTVFGLVTIAGSAKTSIFNDLTLRFEKALAPSSLRYPSMASTAPACSKCHCAVPQEIAAQTPSGCYAGSNSCERGRMSLIESDLARPPSPEPEVSSCSDAAPWWQGAAIYQIYPRSFQDTNGDGVGDLAGITRRLHHVARLGMDAIWISPFFTSPMRDFGYDVADYRGVDPVFGTLADFDALVAHAHAMGLKVIIDQVYAHTSDLHPWFAESRADRGNPKADWYVWHDPRDDGTPPCNWQSVFGGPAWTWDARRRQYYMHTFLKEQPQLNLHNPAVQDAVLDVARFWLERGVDGFRLDALNHAMHDPLLRDNPPAPADGRLRTRPFDFQLKTYSQSHPDMAAFVQRLRLLCDEYGAVHTVAEIGGDQPQGDRRAYTAGNRGLNSAYGFDFLYAPALTARFVAETLSRWELAPGESGGWPSWAFENHDAPRAVSRWCTPKHHDAFARVKMALLLALRGNVILYQGEELGLVQDEIAFEQLQDPEAIANWPLTLSRDGARTPLPWEDAPLGGFTTDEPWLPLSAENRSRAVAVQEADPSSLLHFTRKLLALRKGHPALRHGMLTEWKADGTLLSFERSHGGQRLRCLFNLAPEPLVLHPPAEGTVLLAVNGATLSTLPAYAALWLSL</sequence>
<name>T0I317_9SPHN</name>
<keyword evidence="6" id="KW-1185">Reference proteome</keyword>
<feature type="domain" description="Glycosyl hydrolase family 13 catalytic" evidence="4">
    <location>
        <begin position="116"/>
        <end position="503"/>
    </location>
</feature>
<dbReference type="PANTHER" id="PTHR10357:SF179">
    <property type="entry name" value="NEUTRAL AND BASIC AMINO ACID TRANSPORT PROTEIN RBAT"/>
    <property type="match status" value="1"/>
</dbReference>
<dbReference type="InterPro" id="IPR006047">
    <property type="entry name" value="GH13_cat_dom"/>
</dbReference>
<accession>T0I317</accession>
<dbReference type="Gene3D" id="3.20.20.80">
    <property type="entry name" value="Glycosidases"/>
    <property type="match status" value="2"/>
</dbReference>
<dbReference type="Pfam" id="PF11941">
    <property type="entry name" value="DUF3459"/>
    <property type="match status" value="1"/>
</dbReference>
<dbReference type="GO" id="GO:0009313">
    <property type="term" value="P:oligosaccharide catabolic process"/>
    <property type="evidence" value="ECO:0007669"/>
    <property type="project" value="TreeGrafter"/>
</dbReference>
<dbReference type="Gene3D" id="2.60.40.1180">
    <property type="entry name" value="Golgi alpha-mannosidase II"/>
    <property type="match status" value="1"/>
</dbReference>
<evidence type="ECO:0000256" key="3">
    <source>
        <dbReference type="ARBA" id="ARBA00023295"/>
    </source>
</evidence>
<dbReference type="CDD" id="cd11330">
    <property type="entry name" value="AmyAc_OligoGlu"/>
    <property type="match status" value="1"/>
</dbReference>
<dbReference type="PANTHER" id="PTHR10357">
    <property type="entry name" value="ALPHA-AMYLASE FAMILY MEMBER"/>
    <property type="match status" value="1"/>
</dbReference>
<evidence type="ECO:0000256" key="2">
    <source>
        <dbReference type="ARBA" id="ARBA00022801"/>
    </source>
</evidence>
<dbReference type="SMART" id="SM00642">
    <property type="entry name" value="Aamy"/>
    <property type="match status" value="1"/>
</dbReference>
<dbReference type="SUPFAM" id="SSF51445">
    <property type="entry name" value="(Trans)glycosidases"/>
    <property type="match status" value="1"/>
</dbReference>